<dbReference type="AlphaFoldDB" id="E6S683"/>
<dbReference type="KEGG" id="ica:Intca_1318"/>
<keyword evidence="2" id="KW-1185">Reference proteome</keyword>
<name>E6S683_INTC7</name>
<organism evidence="1 2">
    <name type="scientific">Intrasporangium calvum (strain ATCC 23552 / DSM 43043 / JCM 3097 / NBRC 12989 / NCIMB 10167 / NRRL B-3866 / 7 KIP)</name>
    <dbReference type="NCBI Taxonomy" id="710696"/>
    <lineage>
        <taxon>Bacteria</taxon>
        <taxon>Bacillati</taxon>
        <taxon>Actinomycetota</taxon>
        <taxon>Actinomycetes</taxon>
        <taxon>Micrococcales</taxon>
        <taxon>Intrasporangiaceae</taxon>
        <taxon>Intrasporangium</taxon>
    </lineage>
</organism>
<protein>
    <recommendedName>
        <fullName evidence="3">HpcH/HpaI aldolase</fullName>
    </recommendedName>
</protein>
<dbReference type="eggNOG" id="COG0124">
    <property type="taxonomic scope" value="Bacteria"/>
</dbReference>
<evidence type="ECO:0000313" key="2">
    <source>
        <dbReference type="Proteomes" id="UP000008914"/>
    </source>
</evidence>
<gene>
    <name evidence="1" type="ordered locus">Intca_1318</name>
</gene>
<accession>E6S683</accession>
<dbReference type="EMBL" id="CP002343">
    <property type="protein sequence ID" value="ADU47834.1"/>
    <property type="molecule type" value="Genomic_DNA"/>
</dbReference>
<dbReference type="Proteomes" id="UP000008914">
    <property type="component" value="Chromosome"/>
</dbReference>
<dbReference type="STRING" id="710696.Intca_1318"/>
<sequence length="289" mass="30466">MSRSTGFPHQARLFDHLVDDAAVFPPGLAPTDVAVREHLDLRDGPYAAGLGPLLVPASAAAEVAALAEADPRPADRPLRVGLIVRPGGSLGPLVDGVEHLRDRPSVDVASVEVGWSEEWRRAVGLGVPVVVEVGLGVEQEWALDDIARAVDSGPDVRAKFRTGATPTWAWPDENALAAFLDATVLRGLAFKLTGGLHHVVRGDHGGEPMHGLLNVLVATDEALDGAEADDLATLLSITDVEHLVGRVTVLDGERVDRLRASFTGFGCCGVLDPLTELEALGLLPERTTA</sequence>
<reference evidence="1 2" key="1">
    <citation type="journal article" date="2010" name="Stand. Genomic Sci.">
        <title>Complete genome sequence of Intrasporangium calvum type strain (7 KIP).</title>
        <authorList>
            <person name="Del Rio T.G."/>
            <person name="Chertkov O."/>
            <person name="Yasawong M."/>
            <person name="Lucas S."/>
            <person name="Deshpande S."/>
            <person name="Cheng J.F."/>
            <person name="Detter C."/>
            <person name="Tapia R."/>
            <person name="Han C."/>
            <person name="Goodwin L."/>
            <person name="Pitluck S."/>
            <person name="Liolios K."/>
            <person name="Ivanova N."/>
            <person name="Mavromatis K."/>
            <person name="Pati A."/>
            <person name="Chen A."/>
            <person name="Palaniappan K."/>
            <person name="Land M."/>
            <person name="Hauser L."/>
            <person name="Chang Y.J."/>
            <person name="Jeffries C.D."/>
            <person name="Rohde M."/>
            <person name="Pukall R."/>
            <person name="Sikorski J."/>
            <person name="Goker M."/>
            <person name="Woyke T."/>
            <person name="Bristow J."/>
            <person name="Eisen J.A."/>
            <person name="Markowitz V."/>
            <person name="Hugenholtz P."/>
            <person name="Kyrpides N.C."/>
            <person name="Klenk H.P."/>
            <person name="Lapidus A."/>
        </authorList>
    </citation>
    <scope>NUCLEOTIDE SEQUENCE [LARGE SCALE GENOMIC DNA]</scope>
    <source>
        <strain evidence="2">ATCC 23552 / DSM 43043 / JCM 3097 / NBRC 12989 / 7 KIP</strain>
    </source>
</reference>
<proteinExistence type="predicted"/>
<evidence type="ECO:0000313" key="1">
    <source>
        <dbReference type="EMBL" id="ADU47834.1"/>
    </source>
</evidence>
<dbReference type="HOGENOM" id="CLU_058236_0_0_11"/>
<dbReference type="OrthoDB" id="9778153at2"/>
<evidence type="ECO:0008006" key="3">
    <source>
        <dbReference type="Google" id="ProtNLM"/>
    </source>
</evidence>
<dbReference type="RefSeq" id="WP_013492150.1">
    <property type="nucleotide sequence ID" value="NC_014830.1"/>
</dbReference>